<dbReference type="Pfam" id="PF12937">
    <property type="entry name" value="F-box-like"/>
    <property type="match status" value="1"/>
</dbReference>
<dbReference type="SMART" id="SM00367">
    <property type="entry name" value="LRR_CC"/>
    <property type="match status" value="3"/>
</dbReference>
<evidence type="ECO:0000259" key="3">
    <source>
        <dbReference type="PROSITE" id="PS50181"/>
    </source>
</evidence>
<protein>
    <submittedName>
        <fullName evidence="4">F-box/LRR-repeat protein 12</fullName>
    </submittedName>
</protein>
<feature type="region of interest" description="Disordered" evidence="2">
    <location>
        <begin position="1"/>
        <end position="23"/>
    </location>
</feature>
<dbReference type="Proteomes" id="UP001174909">
    <property type="component" value="Unassembled WGS sequence"/>
</dbReference>
<dbReference type="SMART" id="SM00256">
    <property type="entry name" value="FBOX"/>
    <property type="match status" value="1"/>
</dbReference>
<evidence type="ECO:0000313" key="4">
    <source>
        <dbReference type="EMBL" id="CAI8013208.1"/>
    </source>
</evidence>
<dbReference type="AlphaFoldDB" id="A0AA35W9L7"/>
<dbReference type="Gene3D" id="1.20.1280.50">
    <property type="match status" value="1"/>
</dbReference>
<evidence type="ECO:0000256" key="2">
    <source>
        <dbReference type="SAM" id="MobiDB-lite"/>
    </source>
</evidence>
<proteinExistence type="predicted"/>
<dbReference type="SUPFAM" id="SSF81383">
    <property type="entry name" value="F-box domain"/>
    <property type="match status" value="1"/>
</dbReference>
<dbReference type="InterPro" id="IPR001810">
    <property type="entry name" value="F-box_dom"/>
</dbReference>
<evidence type="ECO:0000256" key="1">
    <source>
        <dbReference type="ARBA" id="ARBA00022786"/>
    </source>
</evidence>
<dbReference type="PROSITE" id="PS50181">
    <property type="entry name" value="FBOX"/>
    <property type="match status" value="1"/>
</dbReference>
<feature type="domain" description="F-box" evidence="3">
    <location>
        <begin position="34"/>
        <end position="80"/>
    </location>
</feature>
<dbReference type="GO" id="GO:0031146">
    <property type="term" value="P:SCF-dependent proteasomal ubiquitin-dependent protein catabolic process"/>
    <property type="evidence" value="ECO:0007669"/>
    <property type="project" value="TreeGrafter"/>
</dbReference>
<dbReference type="InterPro" id="IPR036047">
    <property type="entry name" value="F-box-like_dom_sf"/>
</dbReference>
<dbReference type="EMBL" id="CASHTH010001246">
    <property type="protein sequence ID" value="CAI8013208.1"/>
    <property type="molecule type" value="Genomic_DNA"/>
</dbReference>
<dbReference type="SUPFAM" id="SSF52047">
    <property type="entry name" value="RNI-like"/>
    <property type="match status" value="1"/>
</dbReference>
<name>A0AA35W9L7_GEOBA</name>
<evidence type="ECO:0000313" key="5">
    <source>
        <dbReference type="Proteomes" id="UP001174909"/>
    </source>
</evidence>
<organism evidence="4 5">
    <name type="scientific">Geodia barretti</name>
    <name type="common">Barrett's horny sponge</name>
    <dbReference type="NCBI Taxonomy" id="519541"/>
    <lineage>
        <taxon>Eukaryota</taxon>
        <taxon>Metazoa</taxon>
        <taxon>Porifera</taxon>
        <taxon>Demospongiae</taxon>
        <taxon>Heteroscleromorpha</taxon>
        <taxon>Tetractinellida</taxon>
        <taxon>Astrophorina</taxon>
        <taxon>Geodiidae</taxon>
        <taxon>Geodia</taxon>
    </lineage>
</organism>
<keyword evidence="5" id="KW-1185">Reference proteome</keyword>
<accession>A0AA35W9L7</accession>
<dbReference type="GO" id="GO:0019005">
    <property type="term" value="C:SCF ubiquitin ligase complex"/>
    <property type="evidence" value="ECO:0007669"/>
    <property type="project" value="TreeGrafter"/>
</dbReference>
<sequence>MERFGEGSKKRKRRDSGIKPGRNKQPRLEVVAVEPSLSLLPDNVVLKIMSFLDVPSMMSLARINRRFYLLHSDEYIWSDVDLSTVPKLDVQRMKKFIREKLHPALWRLTLRSNAIECQRRPKMRPIITGAALDELFKKCPNIQTITLDNVDLSQLPPECLLWSSSRMERITFSRCVAPFKWLEKAKPHWPNLKHLYLPYTTKTSDHDLQYLASLRASVHPPAPTLIHLSLTNCYRIGKAGIQSICDSFPNLVMLDVSDCSGLTPECLLLIAEHMIKLKELNISNSVAMDSLESADTLLSKLRANCTHLQQLTLSPGQLYFHDDRCSEINMVRLNQLRFKVVFV</sequence>
<keyword evidence="1" id="KW-0833">Ubl conjugation pathway</keyword>
<dbReference type="InterPro" id="IPR006553">
    <property type="entry name" value="Leu-rich_rpt_Cys-con_subtyp"/>
</dbReference>
<reference evidence="4" key="1">
    <citation type="submission" date="2023-03" db="EMBL/GenBank/DDBJ databases">
        <authorList>
            <person name="Steffen K."/>
            <person name="Cardenas P."/>
        </authorList>
    </citation>
    <scope>NUCLEOTIDE SEQUENCE</scope>
</reference>
<comment type="caution">
    <text evidence="4">The sequence shown here is derived from an EMBL/GenBank/DDBJ whole genome shotgun (WGS) entry which is preliminary data.</text>
</comment>
<gene>
    <name evidence="4" type="ORF">GBAR_LOCUS8408</name>
</gene>
<dbReference type="InterPro" id="IPR032675">
    <property type="entry name" value="LRR_dom_sf"/>
</dbReference>
<dbReference type="PANTHER" id="PTHR13318">
    <property type="entry name" value="PARTNER OF PAIRED, ISOFORM B-RELATED"/>
    <property type="match status" value="1"/>
</dbReference>
<dbReference type="Gene3D" id="3.80.10.10">
    <property type="entry name" value="Ribonuclease Inhibitor"/>
    <property type="match status" value="1"/>
</dbReference>